<gene>
    <name evidence="2" type="ORF">OH76DRAFT_1490308</name>
</gene>
<proteinExistence type="predicted"/>
<feature type="region of interest" description="Disordered" evidence="1">
    <location>
        <begin position="363"/>
        <end position="421"/>
    </location>
</feature>
<feature type="region of interest" description="Disordered" evidence="1">
    <location>
        <begin position="194"/>
        <end position="223"/>
    </location>
</feature>
<dbReference type="OrthoDB" id="2757314at2759"/>
<organism evidence="2 3">
    <name type="scientific">Lentinus brumalis</name>
    <dbReference type="NCBI Taxonomy" id="2498619"/>
    <lineage>
        <taxon>Eukaryota</taxon>
        <taxon>Fungi</taxon>
        <taxon>Dikarya</taxon>
        <taxon>Basidiomycota</taxon>
        <taxon>Agaricomycotina</taxon>
        <taxon>Agaricomycetes</taxon>
        <taxon>Polyporales</taxon>
        <taxon>Polyporaceae</taxon>
        <taxon>Lentinus</taxon>
    </lineage>
</organism>
<feature type="compositionally biased region" description="Low complexity" evidence="1">
    <location>
        <begin position="154"/>
        <end position="173"/>
    </location>
</feature>
<sequence length="803" mass="87301">MSSPSAPSATPDTRFLPPQPPQPLPRCGSCGEATLGPVQLCAGLGQNVRNYNRYYQKCACGRFMWHGPETPIDQIPEDVLLQHALNKSLRETGPPSATGGGLVCLGDDCIVLRNGQPRRANKSCVHSPPLCASCCKLRGRRCKAHKVAAGTEAANTSSNPTSQPPSAASPHPDLSTLTLEALLADLGPLPPLPTGPVASAISESTGNEEVAREPTPVARGRSYARPLSEDYAAAYIQGHRRHFERVERVDAERRISGMLASLVKIAVWLASGPAQYIKVSTPYAGSVVLAAHSTVVDAVKPHGCIEVYALGDQKWALQELDLPIPVSHENPAVLVRVPGLRDDECIGLEEEVATALAILTRKRGHGGGGSIPSTPTKVRKLGQPTTPRTSDHHRSSSLPPSTISSIPLDNSARGSSLPPTATASDLVVSANTLPAAGPQPGMPDSSSTTSVSFPLPYVCDMQDGMEKLLSVDRSISEQFSLAFPGIKYTRSTFYRHRSVYRDAKQWNLVDVFASKGRTTDGLWSALVKEVEARRAQSIRSTQQDTQVPPIPVRNDAMSLRRYTARIEWFEPQRGWDHGSRWDADHEHVDVYVGSYPLCVGHLKECYLASVPGTPRCAGKFVAKLVREDARPEKWLDDYHNDANLQFREAERFARGSYYAHMFLYEAGDKVILKAFKFASTFALVIPNGKTYMLQQLVSGTQYVAGDNAAIVCSLSAFSHYCSTRYDRLYTGFQAVYDASDRDHAITIYDCKTHTVRSLALYLEDGGSGAVYAFAQSHVCNEICKALDLRPMPTSSEESSVSSP</sequence>
<feature type="region of interest" description="Disordered" evidence="1">
    <location>
        <begin position="1"/>
        <end position="23"/>
    </location>
</feature>
<evidence type="ECO:0000313" key="3">
    <source>
        <dbReference type="Proteomes" id="UP000256964"/>
    </source>
</evidence>
<dbReference type="Proteomes" id="UP000256964">
    <property type="component" value="Unassembled WGS sequence"/>
</dbReference>
<dbReference type="AlphaFoldDB" id="A0A371CJD1"/>
<feature type="compositionally biased region" description="Polar residues" evidence="1">
    <location>
        <begin position="412"/>
        <end position="421"/>
    </location>
</feature>
<dbReference type="EMBL" id="KZ857558">
    <property type="protein sequence ID" value="RDX40395.1"/>
    <property type="molecule type" value="Genomic_DNA"/>
</dbReference>
<evidence type="ECO:0000256" key="1">
    <source>
        <dbReference type="SAM" id="MobiDB-lite"/>
    </source>
</evidence>
<reference evidence="2 3" key="1">
    <citation type="journal article" date="2018" name="Biotechnol. Biofuels">
        <title>Integrative visual omics of the white-rot fungus Polyporus brumalis exposes the biotechnological potential of its oxidative enzymes for delignifying raw plant biomass.</title>
        <authorList>
            <person name="Miyauchi S."/>
            <person name="Rancon A."/>
            <person name="Drula E."/>
            <person name="Hage H."/>
            <person name="Chaduli D."/>
            <person name="Favel A."/>
            <person name="Grisel S."/>
            <person name="Henrissat B."/>
            <person name="Herpoel-Gimbert I."/>
            <person name="Ruiz-Duenas F.J."/>
            <person name="Chevret D."/>
            <person name="Hainaut M."/>
            <person name="Lin J."/>
            <person name="Wang M."/>
            <person name="Pangilinan J."/>
            <person name="Lipzen A."/>
            <person name="Lesage-Meessen L."/>
            <person name="Navarro D."/>
            <person name="Riley R."/>
            <person name="Grigoriev I.V."/>
            <person name="Zhou S."/>
            <person name="Raouche S."/>
            <person name="Rosso M.N."/>
        </authorList>
    </citation>
    <scope>NUCLEOTIDE SEQUENCE [LARGE SCALE GENOMIC DNA]</scope>
    <source>
        <strain evidence="2 3">BRFM 1820</strain>
    </source>
</reference>
<keyword evidence="3" id="KW-1185">Reference proteome</keyword>
<name>A0A371CJD1_9APHY</name>
<dbReference type="InterPro" id="IPR011009">
    <property type="entry name" value="Kinase-like_dom_sf"/>
</dbReference>
<dbReference type="Gene3D" id="3.20.200.10">
    <property type="entry name" value="MHCK/EF2 kinase"/>
    <property type="match status" value="1"/>
</dbReference>
<feature type="region of interest" description="Disordered" evidence="1">
    <location>
        <begin position="150"/>
        <end position="173"/>
    </location>
</feature>
<dbReference type="SUPFAM" id="SSF56112">
    <property type="entry name" value="Protein kinase-like (PK-like)"/>
    <property type="match status" value="1"/>
</dbReference>
<evidence type="ECO:0008006" key="4">
    <source>
        <dbReference type="Google" id="ProtNLM"/>
    </source>
</evidence>
<evidence type="ECO:0000313" key="2">
    <source>
        <dbReference type="EMBL" id="RDX40395.1"/>
    </source>
</evidence>
<protein>
    <recommendedName>
        <fullName evidence="4">Alpha-type protein kinase domain-containing protein</fullName>
    </recommendedName>
</protein>
<accession>A0A371CJD1</accession>
<feature type="compositionally biased region" description="Low complexity" evidence="1">
    <location>
        <begin position="396"/>
        <end position="408"/>
    </location>
</feature>